<protein>
    <recommendedName>
        <fullName evidence="5">DUF2384 domain-containing protein</fullName>
    </recommendedName>
</protein>
<sequence length="238" mass="26575">MTMGLRTVPATAGRLSRHWRNDAARQIAVEVELALRRQKVAVTSETLDVAGKLAAQVLIAVTSLSPEHRSAVESAGKLLPDAIFRLILALAMEIDERQEQVPFQNEMAGHVDAEATSGRRRSDARFPLMQSWAGEVAGQTFIENELKIPRSTLHLWKRRNEVIALPKGRRTHVFPLAQFVDGRPVDGISRVLKEIQNPRTAWLWLVTPCDMLREEIPLNLLKQGKIIDVANAAAHVHN</sequence>
<reference evidence="3" key="2">
    <citation type="submission" date="2020-09" db="EMBL/GenBank/DDBJ databases">
        <authorList>
            <person name="Sun Q."/>
            <person name="Zhou Y."/>
        </authorList>
    </citation>
    <scope>NUCLEOTIDE SEQUENCE</scope>
    <source>
        <strain evidence="3">CGMCC 1.15082</strain>
    </source>
</reference>
<feature type="domain" description="Antitoxin Xre/MbcA/ParS-like N-terminal" evidence="1">
    <location>
        <begin position="20"/>
        <end position="96"/>
    </location>
</feature>
<dbReference type="InterPro" id="IPR056312">
    <property type="entry name" value="Xre-MbcA-ParS_M"/>
</dbReference>
<keyword evidence="4" id="KW-1185">Reference proteome</keyword>
<dbReference type="AlphaFoldDB" id="A0A916SMT8"/>
<evidence type="ECO:0008006" key="5">
    <source>
        <dbReference type="Google" id="ProtNLM"/>
    </source>
</evidence>
<comment type="caution">
    <text evidence="3">The sequence shown here is derived from an EMBL/GenBank/DDBJ whole genome shotgun (WGS) entry which is preliminary data.</text>
</comment>
<dbReference type="Pfam" id="PF23125">
    <property type="entry name" value="Xre-MbcA-ParS_M"/>
    <property type="match status" value="1"/>
</dbReference>
<dbReference type="EMBL" id="BMHH01000017">
    <property type="protein sequence ID" value="GGB04137.1"/>
    <property type="molecule type" value="Genomic_DNA"/>
</dbReference>
<proteinExistence type="predicted"/>
<feature type="domain" description="Antitoxin Xre/MbcA/ParS-like middle" evidence="2">
    <location>
        <begin position="136"/>
        <end position="185"/>
    </location>
</feature>
<dbReference type="RefSeq" id="WP_188825513.1">
    <property type="nucleotide sequence ID" value="NZ_BMHH01000017.1"/>
</dbReference>
<dbReference type="Proteomes" id="UP000646478">
    <property type="component" value="Unassembled WGS sequence"/>
</dbReference>
<evidence type="ECO:0000259" key="2">
    <source>
        <dbReference type="Pfam" id="PF23125"/>
    </source>
</evidence>
<evidence type="ECO:0000259" key="1">
    <source>
        <dbReference type="Pfam" id="PF23124"/>
    </source>
</evidence>
<evidence type="ECO:0000313" key="4">
    <source>
        <dbReference type="Proteomes" id="UP000646478"/>
    </source>
</evidence>
<gene>
    <name evidence="3" type="ORF">GCM10011491_35310</name>
</gene>
<dbReference type="InterPro" id="IPR056313">
    <property type="entry name" value="Xre_MbcA_ParS-like_N"/>
</dbReference>
<reference evidence="3" key="1">
    <citation type="journal article" date="2014" name="Int. J. Syst. Evol. Microbiol.">
        <title>Complete genome sequence of Corynebacterium casei LMG S-19264T (=DSM 44701T), isolated from a smear-ripened cheese.</title>
        <authorList>
            <consortium name="US DOE Joint Genome Institute (JGI-PGF)"/>
            <person name="Walter F."/>
            <person name="Albersmeier A."/>
            <person name="Kalinowski J."/>
            <person name="Ruckert C."/>
        </authorList>
    </citation>
    <scope>NUCLEOTIDE SEQUENCE</scope>
    <source>
        <strain evidence="3">CGMCC 1.15082</strain>
    </source>
</reference>
<dbReference type="Pfam" id="PF23124">
    <property type="entry name" value="Xre_MbcA_ParS-like_N"/>
    <property type="match status" value="1"/>
</dbReference>
<organism evidence="3 4">
    <name type="scientific">Brucella endophytica</name>
    <dbReference type="NCBI Taxonomy" id="1963359"/>
    <lineage>
        <taxon>Bacteria</taxon>
        <taxon>Pseudomonadati</taxon>
        <taxon>Pseudomonadota</taxon>
        <taxon>Alphaproteobacteria</taxon>
        <taxon>Hyphomicrobiales</taxon>
        <taxon>Brucellaceae</taxon>
        <taxon>Brucella/Ochrobactrum group</taxon>
        <taxon>Brucella</taxon>
    </lineage>
</organism>
<accession>A0A916SMT8</accession>
<evidence type="ECO:0000313" key="3">
    <source>
        <dbReference type="EMBL" id="GGB04137.1"/>
    </source>
</evidence>
<name>A0A916SMT8_9HYPH</name>